<dbReference type="SUPFAM" id="SSF53448">
    <property type="entry name" value="Nucleotide-diphospho-sugar transferases"/>
    <property type="match status" value="1"/>
</dbReference>
<organism evidence="3 4">
    <name type="scientific">Rubellicoccus peritrichatus</name>
    <dbReference type="NCBI Taxonomy" id="3080537"/>
    <lineage>
        <taxon>Bacteria</taxon>
        <taxon>Pseudomonadati</taxon>
        <taxon>Verrucomicrobiota</taxon>
        <taxon>Opitutia</taxon>
        <taxon>Puniceicoccales</taxon>
        <taxon>Cerasicoccaceae</taxon>
        <taxon>Rubellicoccus</taxon>
    </lineage>
</organism>
<keyword evidence="4" id="KW-1185">Reference proteome</keyword>
<dbReference type="Gene3D" id="3.90.550.10">
    <property type="entry name" value="Spore Coat Polysaccharide Biosynthesis Protein SpsA, Chain A"/>
    <property type="match status" value="1"/>
</dbReference>
<evidence type="ECO:0000313" key="4">
    <source>
        <dbReference type="Proteomes" id="UP001304300"/>
    </source>
</evidence>
<dbReference type="GO" id="GO:0016757">
    <property type="term" value="F:glycosyltransferase activity"/>
    <property type="evidence" value="ECO:0007669"/>
    <property type="project" value="UniProtKB-KW"/>
</dbReference>
<gene>
    <name evidence="3" type="ORF">RZN69_13740</name>
</gene>
<sequence>MSESVEKLPVSLSIIAHNEADKIRRCLESAAPWCSEIVIVINDSTDGTKAIAEEFGAKIFEESWHGHRDQKNIALGKATQPWILSIDADEEVSEKLAKSIKSFVQNDGNGTNGAYFPRKVWFLGRWITHGDWYPDHSLRLIRNGKGKWTGSREHDKMEVDGKVVELGGDLFHYSFNDMNDQLSKIPYFADIYLERMLDRGQKWAAIPAIFRGIWRFFRAYFLRLGFLDGFPGFYIAWFQAFSTFYRHAKLYEHLHSKEPVELDKKS</sequence>
<proteinExistence type="inferred from homology"/>
<keyword evidence="3" id="KW-0808">Transferase</keyword>
<evidence type="ECO:0000256" key="1">
    <source>
        <dbReference type="ARBA" id="ARBA00038494"/>
    </source>
</evidence>
<reference evidence="3 4" key="1">
    <citation type="submission" date="2023-10" db="EMBL/GenBank/DDBJ databases">
        <title>Rubellicoccus peritrichatus gen. nov., sp. nov., isolated from an algae of coral reef tank.</title>
        <authorList>
            <person name="Luo J."/>
        </authorList>
    </citation>
    <scope>NUCLEOTIDE SEQUENCE [LARGE SCALE GENOMIC DNA]</scope>
    <source>
        <strain evidence="3 4">CR14</strain>
    </source>
</reference>
<dbReference type="KEGG" id="puo:RZN69_13740"/>
<dbReference type="PANTHER" id="PTHR43630:SF2">
    <property type="entry name" value="GLYCOSYLTRANSFERASE"/>
    <property type="match status" value="1"/>
</dbReference>
<protein>
    <submittedName>
        <fullName evidence="3">Glycosyltransferase family 2 protein</fullName>
        <ecNumber evidence="3">2.4.-.-</ecNumber>
    </submittedName>
</protein>
<evidence type="ECO:0000313" key="3">
    <source>
        <dbReference type="EMBL" id="WOO39680.1"/>
    </source>
</evidence>
<dbReference type="EMBL" id="CP136920">
    <property type="protein sequence ID" value="WOO39680.1"/>
    <property type="molecule type" value="Genomic_DNA"/>
</dbReference>
<dbReference type="PANTHER" id="PTHR43630">
    <property type="entry name" value="POLY-BETA-1,6-N-ACETYL-D-GLUCOSAMINE SYNTHASE"/>
    <property type="match status" value="1"/>
</dbReference>
<dbReference type="CDD" id="cd02511">
    <property type="entry name" value="Beta4Glucosyltransferase"/>
    <property type="match status" value="1"/>
</dbReference>
<dbReference type="AlphaFoldDB" id="A0AAQ3L5P4"/>
<name>A0AAQ3L5P4_9BACT</name>
<dbReference type="EC" id="2.4.-.-" evidence="3"/>
<dbReference type="Pfam" id="PF00535">
    <property type="entry name" value="Glycos_transf_2"/>
    <property type="match status" value="1"/>
</dbReference>
<accession>A0AAQ3L5P4</accession>
<evidence type="ECO:0000259" key="2">
    <source>
        <dbReference type="Pfam" id="PF00535"/>
    </source>
</evidence>
<dbReference type="InterPro" id="IPR029044">
    <property type="entry name" value="Nucleotide-diphossugar_trans"/>
</dbReference>
<dbReference type="RefSeq" id="WP_317831663.1">
    <property type="nucleotide sequence ID" value="NZ_CP136920.1"/>
</dbReference>
<dbReference type="Proteomes" id="UP001304300">
    <property type="component" value="Chromosome"/>
</dbReference>
<keyword evidence="3" id="KW-0328">Glycosyltransferase</keyword>
<feature type="domain" description="Glycosyltransferase 2-like" evidence="2">
    <location>
        <begin position="12"/>
        <end position="110"/>
    </location>
</feature>
<comment type="similarity">
    <text evidence="1">Belongs to the glycosyltransferase 2 family. WaaE/KdtX subfamily.</text>
</comment>
<dbReference type="InterPro" id="IPR001173">
    <property type="entry name" value="Glyco_trans_2-like"/>
</dbReference>